<dbReference type="KEGG" id="bid:Bind_3911"/>
<reference evidence="2 3" key="1">
    <citation type="submission" date="2008-03" db="EMBL/GenBank/DDBJ databases">
        <title>Complete sequence of plasmid2 of Beijerinckia indica subsp. indica ATCC 9039.</title>
        <authorList>
            <consortium name="US DOE Joint Genome Institute"/>
            <person name="Copeland A."/>
            <person name="Lucas S."/>
            <person name="Lapidus A."/>
            <person name="Glavina del Rio T."/>
            <person name="Dalin E."/>
            <person name="Tice H."/>
            <person name="Bruce D."/>
            <person name="Goodwin L."/>
            <person name="Pitluck S."/>
            <person name="LaButti K."/>
            <person name="Schmutz J."/>
            <person name="Larimer F."/>
            <person name="Land M."/>
            <person name="Hauser L."/>
            <person name="Kyrpides N."/>
            <person name="Ivanova N."/>
            <person name="Dunfield P.F."/>
            <person name="Dedysh S.N."/>
            <person name="Liesack W."/>
            <person name="Saw J.H."/>
            <person name="Alam M."/>
            <person name="Chen Y."/>
            <person name="Murrell J.C."/>
            <person name="Richardson P."/>
        </authorList>
    </citation>
    <scope>NUCLEOTIDE SEQUENCE [LARGE SCALE GENOMIC DNA]</scope>
    <source>
        <strain evidence="3">ATCC 9039 / DSM 1715 / NCIMB 8712</strain>
        <plasmid evidence="2 3">pBIND02</plasmid>
    </source>
</reference>
<protein>
    <submittedName>
        <fullName evidence="2">Uncharacterized protein</fullName>
    </submittedName>
</protein>
<keyword evidence="1" id="KW-1133">Transmembrane helix</keyword>
<keyword evidence="1" id="KW-0812">Transmembrane</keyword>
<feature type="transmembrane region" description="Helical" evidence="1">
    <location>
        <begin position="12"/>
        <end position="31"/>
    </location>
</feature>
<evidence type="ECO:0000313" key="3">
    <source>
        <dbReference type="Proteomes" id="UP000001695"/>
    </source>
</evidence>
<keyword evidence="3" id="KW-1185">Reference proteome</keyword>
<geneLocation type="plasmid" evidence="2 3">
    <name>pBIND02</name>
</geneLocation>
<name>B2ILN6_BEII9</name>
<accession>B2ILN6</accession>
<sequence length="93" mass="10472">MSLKEPHQTTYWFLLMSICIMAVSLAGSMSAHSQPSPIGQVQELTEEAYQVPGTLIIREGRSAIPGDQNYFWPDSAAIDPKPSHQRKHPYHKH</sequence>
<dbReference type="Proteomes" id="UP000001695">
    <property type="component" value="Plasmid pBIND02"/>
</dbReference>
<keyword evidence="2" id="KW-0614">Plasmid</keyword>
<gene>
    <name evidence="2" type="ordered locus">Bind_3911</name>
</gene>
<keyword evidence="1" id="KW-0472">Membrane</keyword>
<proteinExistence type="predicted"/>
<dbReference type="HOGENOM" id="CLU_2393872_0_0_5"/>
<dbReference type="EMBL" id="CP001018">
    <property type="protein sequence ID" value="ACB97436.1"/>
    <property type="molecule type" value="Genomic_DNA"/>
</dbReference>
<dbReference type="AlphaFoldDB" id="B2ILN6"/>
<organism evidence="2 3">
    <name type="scientific">Beijerinckia indica subsp. indica (strain ATCC 9039 / DSM 1715 / NCIMB 8712)</name>
    <dbReference type="NCBI Taxonomy" id="395963"/>
    <lineage>
        <taxon>Bacteria</taxon>
        <taxon>Pseudomonadati</taxon>
        <taxon>Pseudomonadota</taxon>
        <taxon>Alphaproteobacteria</taxon>
        <taxon>Hyphomicrobiales</taxon>
        <taxon>Beijerinckiaceae</taxon>
        <taxon>Beijerinckia</taxon>
    </lineage>
</organism>
<evidence type="ECO:0000256" key="1">
    <source>
        <dbReference type="SAM" id="Phobius"/>
    </source>
</evidence>
<evidence type="ECO:0000313" key="2">
    <source>
        <dbReference type="EMBL" id="ACB97436.1"/>
    </source>
</evidence>
<dbReference type="RefSeq" id="WP_012382825.1">
    <property type="nucleotide sequence ID" value="NC_010578.1"/>
</dbReference>